<dbReference type="EMBL" id="EU197055">
    <property type="protein sequence ID" value="ABY62853.1"/>
    <property type="molecule type" value="Genomic_DNA"/>
</dbReference>
<sequence>METHVLTIPLSRFKGFEHKRNDGRRWGQHFHDYMELSKVTNGIDKVWCDKLYAVDDVTARQMVLNVIDQDN</sequence>
<name>B3FJZ5_BP201</name>
<dbReference type="Proteomes" id="UP000002421">
    <property type="component" value="Segment"/>
</dbReference>
<evidence type="ECO:0000313" key="2">
    <source>
        <dbReference type="Proteomes" id="UP000002421"/>
    </source>
</evidence>
<dbReference type="RefSeq" id="YP_001956745.1">
    <property type="nucleotide sequence ID" value="NC_010821.1"/>
</dbReference>
<keyword evidence="2" id="KW-1185">Reference proteome</keyword>
<reference evidence="1 2" key="1">
    <citation type="journal article" date="2008" name="Virology">
        <title>Characterization of Pseudomonas chlororaphis myovirus 201varphi2-1 via genomic sequencing, mass spectrometry, and electron microscopy.</title>
        <authorList>
            <person name="Thomas J.A."/>
            <person name="Rolando M.R."/>
            <person name="Carroll C.A."/>
            <person name="Shen P.S."/>
            <person name="Belnap D.M."/>
            <person name="Weintraub S.T."/>
            <person name="Serwer P."/>
            <person name="Hardies S.C."/>
        </authorList>
    </citation>
    <scope>NUCLEOTIDE SEQUENCE</scope>
</reference>
<accession>B3FJZ5</accession>
<evidence type="ECO:0000313" key="1">
    <source>
        <dbReference type="EMBL" id="ABY62853.1"/>
    </source>
</evidence>
<dbReference type="OrthoDB" id="40386at10239"/>
<gene>
    <name evidence="1" type="ORF">201phi2-1p019</name>
</gene>
<organismHost>
    <name type="scientific">Pseudomonas chlororaphis</name>
    <dbReference type="NCBI Taxonomy" id="587753"/>
</organismHost>
<protein>
    <submittedName>
        <fullName evidence="1">Uncharacterized protein</fullName>
    </submittedName>
</protein>
<organism evidence="1 2">
    <name type="scientific">Pseudomonas phage 201phi2-1</name>
    <name type="common">Pseudomonas chlororaphis phage 201phi2-1</name>
    <dbReference type="NCBI Taxonomy" id="198110"/>
    <lineage>
        <taxon>Viruses</taxon>
        <taxon>Duplodnaviria</taxon>
        <taxon>Heunggongvirae</taxon>
        <taxon>Uroviricota</taxon>
        <taxon>Caudoviricetes</taxon>
        <taxon>Chimalliviridae</taxon>
        <taxon>Serwervirus</taxon>
        <taxon>Serwervirus 201phi21</taxon>
    </lineage>
</organism>
<proteinExistence type="predicted"/>
<dbReference type="KEGG" id="vg:6372711"/>